<dbReference type="NCBIfam" id="TIGR03800">
    <property type="entry name" value="PLP_synth_Pdx2"/>
    <property type="match status" value="1"/>
</dbReference>
<dbReference type="PANTHER" id="PTHR31559:SF0">
    <property type="entry name" value="PYRIDOXAL 5'-PHOSPHATE SYNTHASE SUBUNIT SNO1-RELATED"/>
    <property type="match status" value="1"/>
</dbReference>
<feature type="active site" description="Charge relay system" evidence="2">
    <location>
        <position position="162"/>
    </location>
</feature>
<evidence type="ECO:0000256" key="3">
    <source>
        <dbReference type="PIRSR" id="PIRSR005639-2"/>
    </source>
</evidence>
<dbReference type="PANTHER" id="PTHR31559">
    <property type="entry name" value="PYRIDOXAL 5'-PHOSPHATE SYNTHASE SUBUNIT SNO"/>
    <property type="match status" value="1"/>
</dbReference>
<dbReference type="PROSITE" id="PS51130">
    <property type="entry name" value="PDXT_SNO_2"/>
    <property type="match status" value="1"/>
</dbReference>
<protein>
    <recommendedName>
        <fullName evidence="6">Glutaminase</fullName>
    </recommendedName>
</protein>
<dbReference type="SUPFAM" id="SSF52317">
    <property type="entry name" value="Class I glutamine amidotransferase-like"/>
    <property type="match status" value="1"/>
</dbReference>
<dbReference type="GO" id="GO:0004359">
    <property type="term" value="F:glutaminase activity"/>
    <property type="evidence" value="ECO:0007669"/>
    <property type="project" value="InterPro"/>
</dbReference>
<feature type="active site" description="Charge relay system" evidence="2">
    <location>
        <position position="160"/>
    </location>
</feature>
<feature type="binding site" evidence="3">
    <location>
        <begin position="125"/>
        <end position="126"/>
    </location>
    <ligand>
        <name>L-glutamine</name>
        <dbReference type="ChEBI" id="CHEBI:58359"/>
    </ligand>
</feature>
<dbReference type="PIRSF" id="PIRSF005639">
    <property type="entry name" value="Glut_amidoT_SNO"/>
    <property type="match status" value="1"/>
</dbReference>
<dbReference type="GO" id="GO:0042823">
    <property type="term" value="P:pyridoxal phosphate biosynthetic process"/>
    <property type="evidence" value="ECO:0007669"/>
    <property type="project" value="InterPro"/>
</dbReference>
<proteinExistence type="predicted"/>
<evidence type="ECO:0000313" key="4">
    <source>
        <dbReference type="EMBL" id="OIR22369.1"/>
    </source>
</evidence>
<dbReference type="EMBL" id="MIYW01000007">
    <property type="protein sequence ID" value="OIR22369.1"/>
    <property type="molecule type" value="Genomic_DNA"/>
</dbReference>
<comment type="caution">
    <text evidence="4">The sequence shown here is derived from an EMBL/GenBank/DDBJ whole genome shotgun (WGS) entry which is preliminary data.</text>
</comment>
<accession>A0A1J5TN68</accession>
<sequence length="178" mass="19877">MLIGVLALQGAVSEHCRALTSLKINNKEVRDLDEIKKVDGLIMPGGESTTLRKLLVNAGLWKFIIESNIPIMGTCAGAILLGKSEDETFGKMNFTINRNHYGRQINSFEDTLQIKGHPNFRGVFIRAPAITDIGEAEPIAFYKNEVVGCVEGKNMALTFHPELTNDNYFHSMWLRKLL</sequence>
<feature type="binding site" evidence="3">
    <location>
        <position position="98"/>
    </location>
    <ligand>
        <name>L-glutamine</name>
        <dbReference type="ChEBI" id="CHEBI:58359"/>
    </ligand>
</feature>
<dbReference type="GO" id="GO:1903600">
    <property type="term" value="C:glutaminase complex"/>
    <property type="evidence" value="ECO:0007669"/>
    <property type="project" value="TreeGrafter"/>
</dbReference>
<dbReference type="GO" id="GO:0008614">
    <property type="term" value="P:pyridoxine metabolic process"/>
    <property type="evidence" value="ECO:0007669"/>
    <property type="project" value="TreeGrafter"/>
</dbReference>
<feature type="binding site" evidence="3">
    <location>
        <begin position="46"/>
        <end position="48"/>
    </location>
    <ligand>
        <name>L-glutamine</name>
        <dbReference type="ChEBI" id="CHEBI:58359"/>
    </ligand>
</feature>
<name>A0A1J5TN68_9ARCH</name>
<dbReference type="Pfam" id="PF01174">
    <property type="entry name" value="SNO"/>
    <property type="match status" value="1"/>
</dbReference>
<keyword evidence="1" id="KW-0315">Glutamine amidotransferase</keyword>
<reference evidence="4 5" key="1">
    <citation type="submission" date="2016-08" db="EMBL/GenBank/DDBJ databases">
        <title>New Insights into Marine Group III Euryarchaeota, from dark to light.</title>
        <authorList>
            <person name="Haro-Moreno J.M."/>
            <person name="Rodriguez-Valera F."/>
            <person name="Lopez-Garcia P."/>
            <person name="Moreira D."/>
            <person name="Martin-Cuadrado A.B."/>
        </authorList>
    </citation>
    <scope>NUCLEOTIDE SEQUENCE [LARGE SCALE GENOMIC DNA]</scope>
    <source>
        <strain evidence="4">CG-Epi5</strain>
    </source>
</reference>
<evidence type="ECO:0000256" key="1">
    <source>
        <dbReference type="ARBA" id="ARBA00022962"/>
    </source>
</evidence>
<dbReference type="Gene3D" id="3.40.50.880">
    <property type="match status" value="1"/>
</dbReference>
<dbReference type="PROSITE" id="PS51273">
    <property type="entry name" value="GATASE_TYPE_1"/>
    <property type="match status" value="1"/>
</dbReference>
<dbReference type="AlphaFoldDB" id="A0A1J5TN68"/>
<gene>
    <name evidence="4" type="ORF">BEU02_01415</name>
</gene>
<evidence type="ECO:0000313" key="5">
    <source>
        <dbReference type="Proteomes" id="UP000183686"/>
    </source>
</evidence>
<dbReference type="InterPro" id="IPR002161">
    <property type="entry name" value="PdxT/SNO"/>
</dbReference>
<feature type="active site" description="Nucleophile" evidence="2">
    <location>
        <position position="75"/>
    </location>
</feature>
<evidence type="ECO:0008006" key="6">
    <source>
        <dbReference type="Google" id="ProtNLM"/>
    </source>
</evidence>
<evidence type="ECO:0000256" key="2">
    <source>
        <dbReference type="PIRSR" id="PIRSR005639-1"/>
    </source>
</evidence>
<dbReference type="Proteomes" id="UP000183686">
    <property type="component" value="Unassembled WGS sequence"/>
</dbReference>
<organism evidence="4 5">
    <name type="scientific">Marine Group III euryarchaeote CG-Epi5</name>
    <dbReference type="NCBI Taxonomy" id="1888999"/>
    <lineage>
        <taxon>Archaea</taxon>
        <taxon>Methanobacteriati</taxon>
        <taxon>Thermoplasmatota</taxon>
        <taxon>Thermoplasmata</taxon>
        <taxon>Candidatus Thermoprofundales</taxon>
    </lineage>
</organism>
<dbReference type="InterPro" id="IPR029062">
    <property type="entry name" value="Class_I_gatase-like"/>
</dbReference>
<dbReference type="GO" id="GO:0005829">
    <property type="term" value="C:cytosol"/>
    <property type="evidence" value="ECO:0007669"/>
    <property type="project" value="TreeGrafter"/>
</dbReference>